<evidence type="ECO:0000256" key="4">
    <source>
        <dbReference type="ARBA" id="ARBA00022692"/>
    </source>
</evidence>
<keyword evidence="9" id="KW-1185">Reference proteome</keyword>
<evidence type="ECO:0000313" key="9">
    <source>
        <dbReference type="Proteomes" id="UP000193642"/>
    </source>
</evidence>
<accession>A0A1Y2CNL2</accession>
<protein>
    <recommendedName>
        <fullName evidence="7">Autophagy-related protein</fullName>
    </recommendedName>
</protein>
<comment type="caution">
    <text evidence="7">Lacks conserved residue(s) required for the propagation of feature annotation.</text>
</comment>
<keyword evidence="3 7" id="KW-0813">Transport</keyword>
<feature type="transmembrane region" description="Helical" evidence="7">
    <location>
        <begin position="104"/>
        <end position="124"/>
    </location>
</feature>
<evidence type="ECO:0000256" key="5">
    <source>
        <dbReference type="ARBA" id="ARBA00022989"/>
    </source>
</evidence>
<evidence type="ECO:0000256" key="3">
    <source>
        <dbReference type="ARBA" id="ARBA00022448"/>
    </source>
</evidence>
<reference evidence="8 9" key="1">
    <citation type="submission" date="2016-07" db="EMBL/GenBank/DDBJ databases">
        <title>Pervasive Adenine N6-methylation of Active Genes in Fungi.</title>
        <authorList>
            <consortium name="DOE Joint Genome Institute"/>
            <person name="Mondo S.J."/>
            <person name="Dannebaum R.O."/>
            <person name="Kuo R.C."/>
            <person name="Labutti K."/>
            <person name="Haridas S."/>
            <person name="Kuo A."/>
            <person name="Salamov A."/>
            <person name="Ahrendt S.R."/>
            <person name="Lipzen A."/>
            <person name="Sullivan W."/>
            <person name="Andreopoulos W.B."/>
            <person name="Clum A."/>
            <person name="Lindquist E."/>
            <person name="Daum C."/>
            <person name="Ramamoorthy G.K."/>
            <person name="Gryganskyi A."/>
            <person name="Culley D."/>
            <person name="Magnuson J.K."/>
            <person name="James T.Y."/>
            <person name="O'Malley M.A."/>
            <person name="Stajich J.E."/>
            <person name="Spatafora J.W."/>
            <person name="Visel A."/>
            <person name="Grigoriev I.V."/>
        </authorList>
    </citation>
    <scope>NUCLEOTIDE SEQUENCE [LARGE SCALE GENOMIC DNA]</scope>
    <source>
        <strain evidence="8 9">JEL800</strain>
    </source>
</reference>
<evidence type="ECO:0000313" key="8">
    <source>
        <dbReference type="EMBL" id="ORY48434.1"/>
    </source>
</evidence>
<dbReference type="GO" id="GO:0006914">
    <property type="term" value="P:autophagy"/>
    <property type="evidence" value="ECO:0007669"/>
    <property type="project" value="UniProtKB-KW"/>
</dbReference>
<proteinExistence type="inferred from homology"/>
<dbReference type="GO" id="GO:0005774">
    <property type="term" value="C:vacuolar membrane"/>
    <property type="evidence" value="ECO:0007669"/>
    <property type="project" value="UniProtKB-SubCell"/>
</dbReference>
<keyword evidence="7" id="KW-0926">Vacuole</keyword>
<dbReference type="InterPro" id="IPR050495">
    <property type="entry name" value="ATG22/LtaA_families"/>
</dbReference>
<dbReference type="GO" id="GO:0012505">
    <property type="term" value="C:endomembrane system"/>
    <property type="evidence" value="ECO:0007669"/>
    <property type="project" value="UniProtKB-SubCell"/>
</dbReference>
<dbReference type="PANTHER" id="PTHR23519:SF1">
    <property type="entry name" value="AUTOPHAGY-RELATED PROTEIN 22"/>
    <property type="match status" value="1"/>
</dbReference>
<gene>
    <name evidence="8" type="ORF">BCR33DRAFT_714225</name>
</gene>
<evidence type="ECO:0000256" key="7">
    <source>
        <dbReference type="RuleBase" id="RU363073"/>
    </source>
</evidence>
<feature type="transmembrane region" description="Helical" evidence="7">
    <location>
        <begin position="193"/>
        <end position="226"/>
    </location>
</feature>
<dbReference type="Pfam" id="PF11700">
    <property type="entry name" value="ATG22"/>
    <property type="match status" value="2"/>
</dbReference>
<comment type="subcellular location">
    <subcellularLocation>
        <location evidence="1">Endomembrane system</location>
        <topology evidence="1">Multi-pass membrane protein</topology>
    </subcellularLocation>
    <subcellularLocation>
        <location evidence="7">Vacuole membrane</location>
        <topology evidence="7">Multi-pass membrane protein</topology>
    </subcellularLocation>
</comment>
<dbReference type="Gene3D" id="1.20.1250.20">
    <property type="entry name" value="MFS general substrate transporter like domains"/>
    <property type="match status" value="1"/>
</dbReference>
<comment type="caution">
    <text evidence="8">The sequence shown here is derived from an EMBL/GenBank/DDBJ whole genome shotgun (WGS) entry which is preliminary data.</text>
</comment>
<keyword evidence="7" id="KW-0072">Autophagy</keyword>
<organism evidence="8 9">
    <name type="scientific">Rhizoclosmatium globosum</name>
    <dbReference type="NCBI Taxonomy" id="329046"/>
    <lineage>
        <taxon>Eukaryota</taxon>
        <taxon>Fungi</taxon>
        <taxon>Fungi incertae sedis</taxon>
        <taxon>Chytridiomycota</taxon>
        <taxon>Chytridiomycota incertae sedis</taxon>
        <taxon>Chytridiomycetes</taxon>
        <taxon>Chytridiales</taxon>
        <taxon>Chytriomycetaceae</taxon>
        <taxon>Rhizoclosmatium</taxon>
    </lineage>
</organism>
<dbReference type="STRING" id="329046.A0A1Y2CNL2"/>
<evidence type="ECO:0000256" key="1">
    <source>
        <dbReference type="ARBA" id="ARBA00004127"/>
    </source>
</evidence>
<dbReference type="AlphaFoldDB" id="A0A1Y2CNL2"/>
<keyword evidence="4 7" id="KW-0812">Transmembrane</keyword>
<dbReference type="SUPFAM" id="SSF103473">
    <property type="entry name" value="MFS general substrate transporter"/>
    <property type="match status" value="1"/>
</dbReference>
<feature type="transmembrane region" description="Helical" evidence="7">
    <location>
        <begin position="14"/>
        <end position="33"/>
    </location>
</feature>
<evidence type="ECO:0000256" key="6">
    <source>
        <dbReference type="ARBA" id="ARBA00023136"/>
    </source>
</evidence>
<feature type="transmembrane region" description="Helical" evidence="7">
    <location>
        <begin position="325"/>
        <end position="346"/>
    </location>
</feature>
<dbReference type="PANTHER" id="PTHR23519">
    <property type="entry name" value="AUTOPHAGY-RELATED PROTEIN 22"/>
    <property type="match status" value="1"/>
</dbReference>
<feature type="transmembrane region" description="Helical" evidence="7">
    <location>
        <begin position="136"/>
        <end position="158"/>
    </location>
</feature>
<dbReference type="GO" id="GO:0006865">
    <property type="term" value="P:amino acid transport"/>
    <property type="evidence" value="ECO:0007669"/>
    <property type="project" value="UniProtKB-KW"/>
</dbReference>
<comment type="similarity">
    <text evidence="2 7">Belongs to the ATG22 family.</text>
</comment>
<keyword evidence="6 7" id="KW-0472">Membrane</keyword>
<keyword evidence="7" id="KW-0029">Amino-acid transport</keyword>
<comment type="function">
    <text evidence="7">Vacuolar effluxer which mediate the efflux of amino acids resulting from autophagic degradation. The release of autophagic amino acids allows the maintenance of protein synthesis and viability during nitrogen starvation.</text>
</comment>
<name>A0A1Y2CNL2_9FUNG</name>
<evidence type="ECO:0000256" key="2">
    <source>
        <dbReference type="ARBA" id="ARBA00006978"/>
    </source>
</evidence>
<dbReference type="InterPro" id="IPR024671">
    <property type="entry name" value="Atg22-like"/>
</dbReference>
<dbReference type="OrthoDB" id="192733at2759"/>
<sequence>MGSVADHGNYRKKFMLGFSTLGAIACILFLAVIQPGNFWFGGILAVLIGVCLGSTWVFNYAFLPPLARNHPNFLVEARKEGHTRDTLLAKLDEVTNYISSTSFVYMYSGTLIILVVFVAVTYIFPTVSGFPTEYYLHVGMAIAGFFWLGGVIIAAKYLRERPGPDFPEGENPVFFSTKQVFHSISEARKLSNLFLFLLTNLGFTSTQILILGAEVPILALIGAYLWNKAQVKTVLHFHPCLGSFVFIPSLPFGFKSKIELFVAAGIHGFLLGATQSSCRSLFSQLLPAGYESKFFSLYEITDKGSSWIGPLVVGAIDNSGSSKSFVFLFLAIQFTVGFLFFINVNVDKGIEEGKEYGALERERADNKRALA</sequence>
<dbReference type="EMBL" id="MCGO01000011">
    <property type="protein sequence ID" value="ORY48434.1"/>
    <property type="molecule type" value="Genomic_DNA"/>
</dbReference>
<keyword evidence="5 7" id="KW-1133">Transmembrane helix</keyword>
<dbReference type="Proteomes" id="UP000193642">
    <property type="component" value="Unassembled WGS sequence"/>
</dbReference>
<dbReference type="InterPro" id="IPR036259">
    <property type="entry name" value="MFS_trans_sf"/>
</dbReference>
<feature type="transmembrane region" description="Helical" evidence="7">
    <location>
        <begin position="39"/>
        <end position="63"/>
    </location>
</feature>